<sequence length="121" mass="13598">MGKKRKSLASSLDEVDRTMYSTFCSAANSLSQLYTQAMNQQKLSFLSGERHGMYGHRQTPPSPKVCSLLPLHFLRVQVSFDFDFLLSIGSFKRWFAKEAGRSTSGLCLSRFSSSSRIFVLA</sequence>
<dbReference type="PANTHER" id="PTHR33675:SF7">
    <property type="entry name" value="HOLOCARBOXYLASE SYNTHETASE"/>
    <property type="match status" value="1"/>
</dbReference>
<gene>
    <name evidence="1" type="ORF">RDI58_004502</name>
</gene>
<dbReference type="EMBL" id="JBANQN010000002">
    <property type="protein sequence ID" value="KAK6796801.1"/>
    <property type="molecule type" value="Genomic_DNA"/>
</dbReference>
<accession>A0AAN8U4N6</accession>
<evidence type="ECO:0000313" key="2">
    <source>
        <dbReference type="Proteomes" id="UP001371456"/>
    </source>
</evidence>
<dbReference type="Proteomes" id="UP001371456">
    <property type="component" value="Unassembled WGS sequence"/>
</dbReference>
<protein>
    <submittedName>
        <fullName evidence="1">Uncharacterized protein</fullName>
    </submittedName>
</protein>
<proteinExistence type="predicted"/>
<dbReference type="PANTHER" id="PTHR33675">
    <property type="entry name" value="NUCLEAR RECEPTOR FAMILY 2 GROUP C PROTEIN"/>
    <property type="match status" value="1"/>
</dbReference>
<evidence type="ECO:0000313" key="1">
    <source>
        <dbReference type="EMBL" id="KAK6796801.1"/>
    </source>
</evidence>
<organism evidence="1 2">
    <name type="scientific">Solanum bulbocastanum</name>
    <name type="common">Wild potato</name>
    <dbReference type="NCBI Taxonomy" id="147425"/>
    <lineage>
        <taxon>Eukaryota</taxon>
        <taxon>Viridiplantae</taxon>
        <taxon>Streptophyta</taxon>
        <taxon>Embryophyta</taxon>
        <taxon>Tracheophyta</taxon>
        <taxon>Spermatophyta</taxon>
        <taxon>Magnoliopsida</taxon>
        <taxon>eudicotyledons</taxon>
        <taxon>Gunneridae</taxon>
        <taxon>Pentapetalae</taxon>
        <taxon>asterids</taxon>
        <taxon>lamiids</taxon>
        <taxon>Solanales</taxon>
        <taxon>Solanaceae</taxon>
        <taxon>Solanoideae</taxon>
        <taxon>Solaneae</taxon>
        <taxon>Solanum</taxon>
    </lineage>
</organism>
<dbReference type="AlphaFoldDB" id="A0AAN8U4N6"/>
<reference evidence="1 2" key="1">
    <citation type="submission" date="2024-02" db="EMBL/GenBank/DDBJ databases">
        <title>de novo genome assembly of Solanum bulbocastanum strain 11H21.</title>
        <authorList>
            <person name="Hosaka A.J."/>
        </authorList>
    </citation>
    <scope>NUCLEOTIDE SEQUENCE [LARGE SCALE GENOMIC DNA]</scope>
    <source>
        <tissue evidence="1">Young leaves</tissue>
    </source>
</reference>
<comment type="caution">
    <text evidence="1">The sequence shown here is derived from an EMBL/GenBank/DDBJ whole genome shotgun (WGS) entry which is preliminary data.</text>
</comment>
<name>A0AAN8U4N6_SOLBU</name>
<keyword evidence="2" id="KW-1185">Reference proteome</keyword>